<reference evidence="2 3" key="1">
    <citation type="journal article" date="2016" name="Nat. Commun.">
        <title>Thousands of microbial genomes shed light on interconnected biogeochemical processes in an aquifer system.</title>
        <authorList>
            <person name="Anantharaman K."/>
            <person name="Brown C.T."/>
            <person name="Hug L.A."/>
            <person name="Sharon I."/>
            <person name="Castelle C.J."/>
            <person name="Probst A.J."/>
            <person name="Thomas B.C."/>
            <person name="Singh A."/>
            <person name="Wilkins M.J."/>
            <person name="Karaoz U."/>
            <person name="Brodie E.L."/>
            <person name="Williams K.H."/>
            <person name="Hubbard S.S."/>
            <person name="Banfield J.F."/>
        </authorList>
    </citation>
    <scope>NUCLEOTIDE SEQUENCE [LARGE SCALE GENOMIC DNA]</scope>
</reference>
<protein>
    <recommendedName>
        <fullName evidence="4">Kazal-like domain-containing protein</fullName>
    </recommendedName>
</protein>
<evidence type="ECO:0008006" key="4">
    <source>
        <dbReference type="Google" id="ProtNLM"/>
    </source>
</evidence>
<dbReference type="AlphaFoldDB" id="A0A1F7INM0"/>
<proteinExistence type="predicted"/>
<name>A0A1F7INM0_9BACT</name>
<feature type="transmembrane region" description="Helical" evidence="1">
    <location>
        <begin position="16"/>
        <end position="35"/>
    </location>
</feature>
<comment type="caution">
    <text evidence="2">The sequence shown here is derived from an EMBL/GenBank/DDBJ whole genome shotgun (WGS) entry which is preliminary data.</text>
</comment>
<keyword evidence="1" id="KW-0472">Membrane</keyword>
<accession>A0A1F7INM0</accession>
<gene>
    <name evidence="2" type="ORF">A3B40_00120</name>
</gene>
<organism evidence="2 3">
    <name type="scientific">Candidatus Roizmanbacteria bacterium RIFCSPLOWO2_01_FULL_37_16</name>
    <dbReference type="NCBI Taxonomy" id="1802058"/>
    <lineage>
        <taxon>Bacteria</taxon>
        <taxon>Candidatus Roizmaniibacteriota</taxon>
    </lineage>
</organism>
<dbReference type="Proteomes" id="UP000178040">
    <property type="component" value="Unassembled WGS sequence"/>
</dbReference>
<keyword evidence="1" id="KW-1133">Transmembrane helix</keyword>
<dbReference type="EMBL" id="MGAI01000019">
    <property type="protein sequence ID" value="OGK44921.1"/>
    <property type="molecule type" value="Genomic_DNA"/>
</dbReference>
<sequence length="161" mass="17417">MDNQNTPFSENMKQPTLAGLFIILLIGAVIGFQLGKWSVKQDASPIYPTRGVFPSEKVCTQEAKLCPNGSYVGRTGPNCEFAPCPTADLSAAPTSVVKDGCVRAGCSSELCVDQSQADIVTTCELKEEYSCLNSSICEKQPDGECGWTQTPQYLQCLTNYK</sequence>
<keyword evidence="1" id="KW-0812">Transmembrane</keyword>
<evidence type="ECO:0000313" key="3">
    <source>
        <dbReference type="Proteomes" id="UP000178040"/>
    </source>
</evidence>
<evidence type="ECO:0000256" key="1">
    <source>
        <dbReference type="SAM" id="Phobius"/>
    </source>
</evidence>
<evidence type="ECO:0000313" key="2">
    <source>
        <dbReference type="EMBL" id="OGK44921.1"/>
    </source>
</evidence>